<sequence length="97" mass="11651">MEYGLHAYESVRHESSHPLRGNATQRVANEEDRTAPFTYTELPPNTDQNEQQLDEEMTEDEVIGARRNRRRFLRRRTFTNFEFDLDAMYYDYNAIIE</sequence>
<accession>S9TEJ5</accession>
<proteinExistence type="predicted"/>
<dbReference type="Proteomes" id="UP000015354">
    <property type="component" value="Unassembled WGS sequence"/>
</dbReference>
<evidence type="ECO:0000256" key="1">
    <source>
        <dbReference type="SAM" id="MobiDB-lite"/>
    </source>
</evidence>
<evidence type="ECO:0000313" key="2">
    <source>
        <dbReference type="EMBL" id="EPY16472.1"/>
    </source>
</evidence>
<gene>
    <name evidence="2" type="ORF">STCU_11227</name>
</gene>
<feature type="compositionally biased region" description="Acidic residues" evidence="1">
    <location>
        <begin position="52"/>
        <end position="61"/>
    </location>
</feature>
<organism evidence="2 3">
    <name type="scientific">Strigomonas culicis</name>
    <dbReference type="NCBI Taxonomy" id="28005"/>
    <lineage>
        <taxon>Eukaryota</taxon>
        <taxon>Discoba</taxon>
        <taxon>Euglenozoa</taxon>
        <taxon>Kinetoplastea</taxon>
        <taxon>Metakinetoplastina</taxon>
        <taxon>Trypanosomatida</taxon>
        <taxon>Trypanosomatidae</taxon>
        <taxon>Strigomonadinae</taxon>
        <taxon>Strigomonas</taxon>
    </lineage>
</organism>
<dbReference type="EMBL" id="ATMH01011129">
    <property type="protein sequence ID" value="EPY16472.1"/>
    <property type="molecule type" value="Genomic_DNA"/>
</dbReference>
<protein>
    <submittedName>
        <fullName evidence="2">Uncharacterized protein</fullName>
    </submittedName>
</protein>
<comment type="caution">
    <text evidence="2">The sequence shown here is derived from an EMBL/GenBank/DDBJ whole genome shotgun (WGS) entry which is preliminary data.</text>
</comment>
<evidence type="ECO:0000313" key="3">
    <source>
        <dbReference type="Proteomes" id="UP000015354"/>
    </source>
</evidence>
<feature type="region of interest" description="Disordered" evidence="1">
    <location>
        <begin position="10"/>
        <end position="61"/>
    </location>
</feature>
<reference evidence="2 3" key="1">
    <citation type="journal article" date="2013" name="PLoS ONE">
        <title>Predicting the Proteins of Angomonas deanei, Strigomonas culicis and Their Respective Endosymbionts Reveals New Aspects of the Trypanosomatidae Family.</title>
        <authorList>
            <person name="Motta M.C."/>
            <person name="Martins A.C."/>
            <person name="de Souza S.S."/>
            <person name="Catta-Preta C.M."/>
            <person name="Silva R."/>
            <person name="Klein C.C."/>
            <person name="de Almeida L.G."/>
            <person name="de Lima Cunha O."/>
            <person name="Ciapina L.P."/>
            <person name="Brocchi M."/>
            <person name="Colabardini A.C."/>
            <person name="de Araujo Lima B."/>
            <person name="Machado C.R."/>
            <person name="de Almeida Soares C.M."/>
            <person name="Probst C.M."/>
            <person name="de Menezes C.B."/>
            <person name="Thompson C.E."/>
            <person name="Bartholomeu D.C."/>
            <person name="Gradia D.F."/>
            <person name="Pavoni D.P."/>
            <person name="Grisard E.C."/>
            <person name="Fantinatti-Garboggini F."/>
            <person name="Marchini F.K."/>
            <person name="Rodrigues-Luiz G.F."/>
            <person name="Wagner G."/>
            <person name="Goldman G.H."/>
            <person name="Fietto J.L."/>
            <person name="Elias M.C."/>
            <person name="Goldman M.H."/>
            <person name="Sagot M.F."/>
            <person name="Pereira M."/>
            <person name="Stoco P.H."/>
            <person name="de Mendonca-Neto R.P."/>
            <person name="Teixeira S.M."/>
            <person name="Maciel T.E."/>
            <person name="de Oliveira Mendes T.A."/>
            <person name="Urmenyi T.P."/>
            <person name="de Souza W."/>
            <person name="Schenkman S."/>
            <person name="de Vasconcelos A.T."/>
        </authorList>
    </citation>
    <scope>NUCLEOTIDE SEQUENCE [LARGE SCALE GENOMIC DNA]</scope>
</reference>
<keyword evidence="3" id="KW-1185">Reference proteome</keyword>
<name>S9TEJ5_9TRYP</name>
<dbReference type="AlphaFoldDB" id="S9TEJ5"/>